<dbReference type="Pfam" id="PF00535">
    <property type="entry name" value="Glycos_transf_2"/>
    <property type="match status" value="1"/>
</dbReference>
<organism evidence="2 3">
    <name type="scientific">Acinetobacter pollinis</name>
    <dbReference type="NCBI Taxonomy" id="2605270"/>
    <lineage>
        <taxon>Bacteria</taxon>
        <taxon>Pseudomonadati</taxon>
        <taxon>Pseudomonadota</taxon>
        <taxon>Gammaproteobacteria</taxon>
        <taxon>Moraxellales</taxon>
        <taxon>Moraxellaceae</taxon>
        <taxon>Acinetobacter</taxon>
    </lineage>
</organism>
<accession>A0ABU6DVD3</accession>
<gene>
    <name evidence="2" type="ORF">I2F25_07085</name>
</gene>
<sequence>MSGPVVSVIVPSYNHAQFLEQRLESILNQTFQDFELIILDDVSPDHSREIIENYRNYPKVSQMIFNGRNSDSTFFQWNKPILEKYLIYKNTILVSSTGRSRGIAYIAIGKAELELKIKDDRNLLFQILLKKGTFYTSEKVNNFSYYGSTVIAKESIRKGNRISHKNKIYEFMPL</sequence>
<evidence type="ECO:0000313" key="3">
    <source>
        <dbReference type="Proteomes" id="UP001339883"/>
    </source>
</evidence>
<dbReference type="InterPro" id="IPR029044">
    <property type="entry name" value="Nucleotide-diphossugar_trans"/>
</dbReference>
<dbReference type="SUPFAM" id="SSF53448">
    <property type="entry name" value="Nucleotide-diphospho-sugar transferases"/>
    <property type="match status" value="1"/>
</dbReference>
<evidence type="ECO:0000259" key="1">
    <source>
        <dbReference type="Pfam" id="PF00535"/>
    </source>
</evidence>
<dbReference type="Gene3D" id="3.90.550.10">
    <property type="entry name" value="Spore Coat Polysaccharide Biosynthesis Protein SpsA, Chain A"/>
    <property type="match status" value="1"/>
</dbReference>
<comment type="caution">
    <text evidence="2">The sequence shown here is derived from an EMBL/GenBank/DDBJ whole genome shotgun (WGS) entry which is preliminary data.</text>
</comment>
<dbReference type="RefSeq" id="WP_411800679.1">
    <property type="nucleotide sequence ID" value="NZ_VTDN01000004.1"/>
</dbReference>
<dbReference type="Proteomes" id="UP001339883">
    <property type="component" value="Unassembled WGS sequence"/>
</dbReference>
<keyword evidence="3" id="KW-1185">Reference proteome</keyword>
<evidence type="ECO:0000313" key="2">
    <source>
        <dbReference type="EMBL" id="MEB5476808.1"/>
    </source>
</evidence>
<name>A0ABU6DVD3_9GAMM</name>
<dbReference type="EMBL" id="VTDN01000004">
    <property type="protein sequence ID" value="MEB5476808.1"/>
    <property type="molecule type" value="Genomic_DNA"/>
</dbReference>
<feature type="domain" description="Glycosyltransferase 2-like" evidence="1">
    <location>
        <begin position="7"/>
        <end position="70"/>
    </location>
</feature>
<dbReference type="PANTHER" id="PTHR22916:SF3">
    <property type="entry name" value="UDP-GLCNAC:BETAGAL BETA-1,3-N-ACETYLGLUCOSAMINYLTRANSFERASE-LIKE PROTEIN 1"/>
    <property type="match status" value="1"/>
</dbReference>
<reference evidence="2 3" key="1">
    <citation type="submission" date="2019-08" db="EMBL/GenBank/DDBJ databases">
        <title>Five species of Acinetobacter isolated from floral nectar and animal pollinators.</title>
        <authorList>
            <person name="Hendry T.A."/>
        </authorList>
    </citation>
    <scope>NUCLEOTIDE SEQUENCE [LARGE SCALE GENOMIC DNA]</scope>
    <source>
        <strain evidence="2 3">MD18.27</strain>
    </source>
</reference>
<dbReference type="PANTHER" id="PTHR22916">
    <property type="entry name" value="GLYCOSYLTRANSFERASE"/>
    <property type="match status" value="1"/>
</dbReference>
<dbReference type="InterPro" id="IPR001173">
    <property type="entry name" value="Glyco_trans_2-like"/>
</dbReference>
<proteinExistence type="predicted"/>
<protein>
    <submittedName>
        <fullName evidence="2">Glycosyltransferase family 2 protein</fullName>
    </submittedName>
</protein>